<dbReference type="AlphaFoldDB" id="A0A5J4PEL0"/>
<comment type="caution">
    <text evidence="1">The sequence shown here is derived from an EMBL/GenBank/DDBJ whole genome shotgun (WGS) entry which is preliminary data.</text>
</comment>
<reference evidence="1" key="1">
    <citation type="submission" date="2019-03" db="EMBL/GenBank/DDBJ databases">
        <title>Single cell metagenomics reveals metabolic interactions within the superorganism composed of flagellate Streblomastix strix and complex community of Bacteroidetes bacteria on its surface.</title>
        <authorList>
            <person name="Treitli S.C."/>
            <person name="Kolisko M."/>
            <person name="Husnik F."/>
            <person name="Keeling P."/>
            <person name="Hampl V."/>
        </authorList>
    </citation>
    <scope>NUCLEOTIDE SEQUENCE</scope>
    <source>
        <strain evidence="1">STM</strain>
    </source>
</reference>
<protein>
    <submittedName>
        <fullName evidence="1">Uncharacterized protein</fullName>
    </submittedName>
</protein>
<name>A0A5J4PEL0_9ZZZZ</name>
<organism evidence="1">
    <name type="scientific">termite gut metagenome</name>
    <dbReference type="NCBI Taxonomy" id="433724"/>
    <lineage>
        <taxon>unclassified sequences</taxon>
        <taxon>metagenomes</taxon>
        <taxon>organismal metagenomes</taxon>
    </lineage>
</organism>
<sequence>MEEIIVTEANYDAIMARINELLLLTDECSPMDDVNMIELDRLSDLIIAFDKKRCPIRKPTRLDIIQLRLEEMCIRITVFWRTHFRIRKHDITQQTRRVF</sequence>
<evidence type="ECO:0000313" key="1">
    <source>
        <dbReference type="EMBL" id="KAA6307915.1"/>
    </source>
</evidence>
<proteinExistence type="predicted"/>
<accession>A0A5J4PEL0</accession>
<gene>
    <name evidence="1" type="ORF">EZS27_040411</name>
</gene>
<dbReference type="EMBL" id="SNRY01008826">
    <property type="protein sequence ID" value="KAA6307915.1"/>
    <property type="molecule type" value="Genomic_DNA"/>
</dbReference>